<dbReference type="PANTHER" id="PTHR12069:SF0">
    <property type="entry name" value="DNA-DIRECTED RNA POLYMERASE III SUBUNIT RPC5"/>
    <property type="match status" value="1"/>
</dbReference>
<organism evidence="1">
    <name type="scientific">Xenopsylla cheopis</name>
    <name type="common">Oriental rat flea</name>
    <name type="synonym">Pulex cheopis</name>
    <dbReference type="NCBI Taxonomy" id="163159"/>
    <lineage>
        <taxon>Eukaryota</taxon>
        <taxon>Metazoa</taxon>
        <taxon>Ecdysozoa</taxon>
        <taxon>Arthropoda</taxon>
        <taxon>Hexapoda</taxon>
        <taxon>Insecta</taxon>
        <taxon>Pterygota</taxon>
        <taxon>Neoptera</taxon>
        <taxon>Endopterygota</taxon>
        <taxon>Siphonaptera</taxon>
        <taxon>Pulicidae</taxon>
        <taxon>Xenopsyllinae</taxon>
        <taxon>Xenopsylla</taxon>
    </lineage>
</organism>
<reference evidence="1" key="1">
    <citation type="submission" date="2020-03" db="EMBL/GenBank/DDBJ databases">
        <title>Transcriptomic Profiling of the Digestive Tract of the Rat Flea, Xenopsylla cheopis, Following Blood Feeding and Infection with Yersinia pestis.</title>
        <authorList>
            <person name="Bland D.M."/>
            <person name="Martens C.A."/>
            <person name="Virtaneva K."/>
            <person name="Kanakabandi K."/>
            <person name="Long D."/>
            <person name="Rosenke R."/>
            <person name="Saturday G.A."/>
            <person name="Hoyt F.H."/>
            <person name="Bruno D.P."/>
            <person name="Ribeiro J.M.C."/>
            <person name="Hinnebusch J."/>
        </authorList>
    </citation>
    <scope>NUCLEOTIDE SEQUENCE</scope>
</reference>
<dbReference type="GO" id="GO:0005666">
    <property type="term" value="C:RNA polymerase III complex"/>
    <property type="evidence" value="ECO:0007669"/>
    <property type="project" value="TreeGrafter"/>
</dbReference>
<sequence>MEKDDDDEIVKEIPVFLSQELANQLYLFQYPITPLASDLLRAKVLGSQFKPEHQEVKIELELDSTSKCYDISKGEEIAINADGDSNSIETNPSACFRSGVMDKYCYSGSGAFNKEDIHKYAIGRFKDNEIQCTPLAGIISLRPDFSYFDKSDKRTKSDDAAEKTEKETEVDDEEIQQVTVKFAKTECDKVRKAREKSFDFLSKKSEEEPWCDTKFYKCFSHEAELEKMKLISLEEDDIGHALQLTKSEYLRTLIPSEDIVENEPSSLPSHILSLNSLKTLPLVDQCKLLLKDARLITFQNLSLLLAQDSSTTDKLLKALPQAGLLIRGCWTARSEVIYPAGTRSSISGVPAELMCRGRDYVLYLFSESQYLDRRKIASATKLPPDEVKEILTSVAEFKYGKGWQLLIQPDTDFEEKNQDIVQRQALFWEAKHKQFSEMATCSPNSKKSRKRSQRESISVDDLILPKGVNQVNGSEEAIQCNGVNPKKIMTETNITETGS</sequence>
<accession>A0A6M2DCR0</accession>
<proteinExistence type="predicted"/>
<evidence type="ECO:0000313" key="1">
    <source>
        <dbReference type="EMBL" id="NOV44113.1"/>
    </source>
</evidence>
<dbReference type="Pfam" id="PF04801">
    <property type="entry name" value="RPC5"/>
    <property type="match status" value="1"/>
</dbReference>
<dbReference type="AlphaFoldDB" id="A0A6M2DCR0"/>
<dbReference type="InterPro" id="IPR006886">
    <property type="entry name" value="RNA_pol_III_Rpc5"/>
</dbReference>
<name>A0A6M2DCR0_XENCH</name>
<protein>
    <submittedName>
        <fullName evidence="1">Putative rna polymerase c iii 37 kDa subunit</fullName>
    </submittedName>
</protein>
<dbReference type="EMBL" id="GIIL01000387">
    <property type="protein sequence ID" value="NOV44113.1"/>
    <property type="molecule type" value="Transcribed_RNA"/>
</dbReference>
<dbReference type="GO" id="GO:0042797">
    <property type="term" value="P:tRNA transcription by RNA polymerase III"/>
    <property type="evidence" value="ECO:0007669"/>
    <property type="project" value="TreeGrafter"/>
</dbReference>
<dbReference type="PANTHER" id="PTHR12069">
    <property type="entry name" value="DNA-DIRECTED RNA POLYMERASES III 80 KDA POLYPEPTIDE RNA POLYMERASE III SUBUNIT 5"/>
    <property type="match status" value="1"/>
</dbReference>